<dbReference type="EMBL" id="CP094984">
    <property type="protein sequence ID" value="UON93468.1"/>
    <property type="molecule type" value="Genomic_DNA"/>
</dbReference>
<name>A0A9X1M5B4_9MICC</name>
<evidence type="ECO:0000313" key="2">
    <source>
        <dbReference type="EMBL" id="UON93468.1"/>
    </source>
</evidence>
<dbReference type="Proteomes" id="UP000829758">
    <property type="component" value="Chromosome"/>
</dbReference>
<dbReference type="EMBL" id="JAJFZT010000001">
    <property type="protein sequence ID" value="MCC3271703.1"/>
    <property type="molecule type" value="Genomic_DNA"/>
</dbReference>
<sequence>MVRAQKWASLKDGDVFKIPLGDGRAAVGQVVSSYLSAYYVVIFDFVASEEEVPPLVTEALQSEPVFAGLSRDALFRPGRWQVLENRTVDSRKYLPAYKVGWQAPGEYMVVDFSGERMRPATELEKEILPNRTTLSAAIFEDALRAHVGLEPWRDSFDDLRAEKNVKSADLFRD</sequence>
<evidence type="ECO:0000313" key="1">
    <source>
        <dbReference type="EMBL" id="MCC3271703.1"/>
    </source>
</evidence>
<gene>
    <name evidence="1" type="ORF">LJ755_03010</name>
    <name evidence="2" type="ORF">MUK71_07680</name>
</gene>
<dbReference type="InterPro" id="IPR029278">
    <property type="entry name" value="Imm26"/>
</dbReference>
<protein>
    <submittedName>
        <fullName evidence="1">Immunity 26/phosphotriesterase HocA family protein</fullName>
    </submittedName>
</protein>
<reference evidence="1" key="1">
    <citation type="submission" date="2021-10" db="EMBL/GenBank/DDBJ databases">
        <title>Novel species in genus Arthrobacter.</title>
        <authorList>
            <person name="Liu Y."/>
        </authorList>
    </citation>
    <scope>NUCLEOTIDE SEQUENCE</scope>
    <source>
        <strain evidence="1">Zg-Y462</strain>
        <strain evidence="3">zg-Y462</strain>
    </source>
</reference>
<dbReference type="AlphaFoldDB" id="A0A9X1M5B4"/>
<dbReference type="Pfam" id="PF15428">
    <property type="entry name" value="Imm26"/>
    <property type="match status" value="1"/>
</dbReference>
<organism evidence="1 4">
    <name type="scientific">Arthrobacter zhangbolii</name>
    <dbReference type="NCBI Taxonomy" id="2886936"/>
    <lineage>
        <taxon>Bacteria</taxon>
        <taxon>Bacillati</taxon>
        <taxon>Actinomycetota</taxon>
        <taxon>Actinomycetes</taxon>
        <taxon>Micrococcales</taxon>
        <taxon>Micrococcaceae</taxon>
        <taxon>Arthrobacter</taxon>
    </lineage>
</organism>
<keyword evidence="3" id="KW-1185">Reference proteome</keyword>
<dbReference type="RefSeq" id="WP_227927917.1">
    <property type="nucleotide sequence ID" value="NZ_CP094984.1"/>
</dbReference>
<proteinExistence type="predicted"/>
<accession>A0A9X1M5B4</accession>
<evidence type="ECO:0000313" key="3">
    <source>
        <dbReference type="Proteomes" id="UP000829758"/>
    </source>
</evidence>
<evidence type="ECO:0000313" key="4">
    <source>
        <dbReference type="Proteomes" id="UP001155145"/>
    </source>
</evidence>
<dbReference type="Proteomes" id="UP001155145">
    <property type="component" value="Unassembled WGS sequence"/>
</dbReference>